<dbReference type="GO" id="GO:0050311">
    <property type="term" value="F:sulfite reductase (ferredoxin) activity"/>
    <property type="evidence" value="ECO:0007669"/>
    <property type="project" value="TreeGrafter"/>
</dbReference>
<dbReference type="GO" id="GO:0051539">
    <property type="term" value="F:4 iron, 4 sulfur cluster binding"/>
    <property type="evidence" value="ECO:0007669"/>
    <property type="project" value="UniProtKB-KW"/>
</dbReference>
<dbReference type="GO" id="GO:0016002">
    <property type="term" value="F:sulfite reductase activity"/>
    <property type="evidence" value="ECO:0007669"/>
    <property type="project" value="TreeGrafter"/>
</dbReference>
<dbReference type="AlphaFoldDB" id="A0A5N1J0Z1"/>
<dbReference type="GO" id="GO:0009337">
    <property type="term" value="C:sulfite reductase complex (NADPH)"/>
    <property type="evidence" value="ECO:0007669"/>
    <property type="project" value="TreeGrafter"/>
</dbReference>
<dbReference type="RefSeq" id="WP_150903176.1">
    <property type="nucleotide sequence ID" value="NZ_VTWT01000003.1"/>
</dbReference>
<dbReference type="GO" id="GO:0020037">
    <property type="term" value="F:heme binding"/>
    <property type="evidence" value="ECO:0007669"/>
    <property type="project" value="InterPro"/>
</dbReference>
<organism evidence="5 6">
    <name type="scientific">Adhaeribacter soli</name>
    <dbReference type="NCBI Taxonomy" id="2607655"/>
    <lineage>
        <taxon>Bacteria</taxon>
        <taxon>Pseudomonadati</taxon>
        <taxon>Bacteroidota</taxon>
        <taxon>Cytophagia</taxon>
        <taxon>Cytophagales</taxon>
        <taxon>Hymenobacteraceae</taxon>
        <taxon>Adhaeribacter</taxon>
    </lineage>
</organism>
<dbReference type="Proteomes" id="UP000326570">
    <property type="component" value="Unassembled WGS sequence"/>
</dbReference>
<dbReference type="GO" id="GO:0046872">
    <property type="term" value="F:metal ion binding"/>
    <property type="evidence" value="ECO:0007669"/>
    <property type="project" value="UniProtKB-KW"/>
</dbReference>
<keyword evidence="4" id="KW-0411">Iron-sulfur</keyword>
<dbReference type="PANTHER" id="PTHR11493:SF47">
    <property type="entry name" value="SULFITE REDUCTASE [NADPH] SUBUNIT BETA"/>
    <property type="match status" value="1"/>
</dbReference>
<evidence type="ECO:0000256" key="2">
    <source>
        <dbReference type="ARBA" id="ARBA00022723"/>
    </source>
</evidence>
<keyword evidence="2" id="KW-0479">Metal-binding</keyword>
<evidence type="ECO:0000256" key="4">
    <source>
        <dbReference type="ARBA" id="ARBA00023014"/>
    </source>
</evidence>
<gene>
    <name evidence="5" type="ORF">F0P94_07065</name>
</gene>
<dbReference type="GO" id="GO:0000103">
    <property type="term" value="P:sulfate assimilation"/>
    <property type="evidence" value="ECO:0007669"/>
    <property type="project" value="TreeGrafter"/>
</dbReference>
<evidence type="ECO:0000256" key="3">
    <source>
        <dbReference type="ARBA" id="ARBA00023004"/>
    </source>
</evidence>
<name>A0A5N1J0Z1_9BACT</name>
<dbReference type="Gene3D" id="3.30.413.10">
    <property type="entry name" value="Sulfite Reductase Hemoprotein, domain 1"/>
    <property type="match status" value="1"/>
</dbReference>
<keyword evidence="3" id="KW-0408">Iron</keyword>
<sequence length="168" mass="18460">MKNAIATNPMHRTHTEILALQVAENNFKVISPVNFKPEDQVKVTKPFKTKVAALETHPGKPPEPYASLLQLLARYGFSEQEISIGLAGYDGSSARSYLAEIGLVGTMPGFYNLHLGGNPSGSRLNKVFKLNLSESALLNELSTLLAAFKITRRTNETFGDFALRKQLI</sequence>
<protein>
    <submittedName>
        <fullName evidence="5">Uncharacterized protein</fullName>
    </submittedName>
</protein>
<reference evidence="5 6" key="1">
    <citation type="submission" date="2019-09" db="EMBL/GenBank/DDBJ databases">
        <title>Genome sequence of Adhaeribacter sp. M2.</title>
        <authorList>
            <person name="Srinivasan S."/>
        </authorList>
    </citation>
    <scope>NUCLEOTIDE SEQUENCE [LARGE SCALE GENOMIC DNA]</scope>
    <source>
        <strain evidence="5 6">M2</strain>
    </source>
</reference>
<evidence type="ECO:0000313" key="5">
    <source>
        <dbReference type="EMBL" id="KAA9340104.1"/>
    </source>
</evidence>
<accession>A0A5N1J0Z1</accession>
<keyword evidence="6" id="KW-1185">Reference proteome</keyword>
<dbReference type="InterPro" id="IPR045854">
    <property type="entry name" value="NO2/SO3_Rdtase_4Fe4S_sf"/>
</dbReference>
<proteinExistence type="predicted"/>
<comment type="caution">
    <text evidence="5">The sequence shown here is derived from an EMBL/GenBank/DDBJ whole genome shotgun (WGS) entry which is preliminary data.</text>
</comment>
<dbReference type="InterPro" id="IPR045169">
    <property type="entry name" value="NO2/SO3_Rdtase_4Fe4S_prot"/>
</dbReference>
<keyword evidence="1" id="KW-0004">4Fe-4S</keyword>
<evidence type="ECO:0000313" key="6">
    <source>
        <dbReference type="Proteomes" id="UP000326570"/>
    </source>
</evidence>
<dbReference type="SUPFAM" id="SSF56014">
    <property type="entry name" value="Nitrite and sulphite reductase 4Fe-4S domain-like"/>
    <property type="match status" value="1"/>
</dbReference>
<dbReference type="PANTHER" id="PTHR11493">
    <property type="entry name" value="SULFITE REDUCTASE [NADPH] SUBUNIT BETA-RELATED"/>
    <property type="match status" value="1"/>
</dbReference>
<evidence type="ECO:0000256" key="1">
    <source>
        <dbReference type="ARBA" id="ARBA00022485"/>
    </source>
</evidence>
<dbReference type="EMBL" id="VTWT01000003">
    <property type="protein sequence ID" value="KAA9340104.1"/>
    <property type="molecule type" value="Genomic_DNA"/>
</dbReference>